<dbReference type="PROSITE" id="PS00197">
    <property type="entry name" value="2FE2S_FER_1"/>
    <property type="match status" value="1"/>
</dbReference>
<dbReference type="CDD" id="cd00207">
    <property type="entry name" value="fer2"/>
    <property type="match status" value="1"/>
</dbReference>
<dbReference type="OrthoDB" id="9796486at2"/>
<dbReference type="InterPro" id="IPR001041">
    <property type="entry name" value="2Fe-2S_ferredoxin-type"/>
</dbReference>
<dbReference type="GO" id="GO:0051537">
    <property type="term" value="F:2 iron, 2 sulfur cluster binding"/>
    <property type="evidence" value="ECO:0007669"/>
    <property type="project" value="InterPro"/>
</dbReference>
<name>A0A4R6Z0G8_9GAMM</name>
<reference evidence="2 3" key="1">
    <citation type="submission" date="2019-03" db="EMBL/GenBank/DDBJ databases">
        <title>Genomic Encyclopedia of Type Strains, Phase IV (KMG-IV): sequencing the most valuable type-strain genomes for metagenomic binning, comparative biology and taxonomic classification.</title>
        <authorList>
            <person name="Goeker M."/>
        </authorList>
    </citation>
    <scope>NUCLEOTIDE SEQUENCE [LARGE SCALE GENOMIC DNA]</scope>
    <source>
        <strain evidence="2 3">DSM 21667</strain>
    </source>
</reference>
<dbReference type="RefSeq" id="WP_133818524.1">
    <property type="nucleotide sequence ID" value="NZ_SNZH01000005.1"/>
</dbReference>
<evidence type="ECO:0000259" key="1">
    <source>
        <dbReference type="Pfam" id="PF00111"/>
    </source>
</evidence>
<sequence length="99" mass="10537">MSTVRIEFPGTRFAAQELPARACLPLHLTVQNSPLLFGCRSGLCGTCLIEVEGEGDVAEPPSAEEIEALDIYAPGNAKARLACQLVPLGAMRLRKIDSA</sequence>
<dbReference type="InterPro" id="IPR012675">
    <property type="entry name" value="Beta-grasp_dom_sf"/>
</dbReference>
<dbReference type="Proteomes" id="UP000295293">
    <property type="component" value="Unassembled WGS sequence"/>
</dbReference>
<gene>
    <name evidence="2" type="ORF">DFR29_105203</name>
</gene>
<comment type="caution">
    <text evidence="2">The sequence shown here is derived from an EMBL/GenBank/DDBJ whole genome shotgun (WGS) entry which is preliminary data.</text>
</comment>
<dbReference type="Pfam" id="PF00111">
    <property type="entry name" value="Fer2"/>
    <property type="match status" value="1"/>
</dbReference>
<organism evidence="2 3">
    <name type="scientific">Tahibacter aquaticus</name>
    <dbReference type="NCBI Taxonomy" id="520092"/>
    <lineage>
        <taxon>Bacteria</taxon>
        <taxon>Pseudomonadati</taxon>
        <taxon>Pseudomonadota</taxon>
        <taxon>Gammaproteobacteria</taxon>
        <taxon>Lysobacterales</taxon>
        <taxon>Rhodanobacteraceae</taxon>
        <taxon>Tahibacter</taxon>
    </lineage>
</organism>
<evidence type="ECO:0000313" key="2">
    <source>
        <dbReference type="EMBL" id="TDR45020.1"/>
    </source>
</evidence>
<accession>A0A4R6Z0G8</accession>
<dbReference type="Gene3D" id="3.10.20.30">
    <property type="match status" value="1"/>
</dbReference>
<dbReference type="InterPro" id="IPR006058">
    <property type="entry name" value="2Fe2S_fd_BS"/>
</dbReference>
<protein>
    <submittedName>
        <fullName evidence="2">Ferredoxin</fullName>
    </submittedName>
</protein>
<evidence type="ECO:0000313" key="3">
    <source>
        <dbReference type="Proteomes" id="UP000295293"/>
    </source>
</evidence>
<feature type="domain" description="2Fe-2S ferredoxin-type" evidence="1">
    <location>
        <begin position="32"/>
        <end position="87"/>
    </location>
</feature>
<dbReference type="AlphaFoldDB" id="A0A4R6Z0G8"/>
<dbReference type="EMBL" id="SNZH01000005">
    <property type="protein sequence ID" value="TDR45020.1"/>
    <property type="molecule type" value="Genomic_DNA"/>
</dbReference>
<proteinExistence type="predicted"/>
<dbReference type="InterPro" id="IPR036010">
    <property type="entry name" value="2Fe-2S_ferredoxin-like_sf"/>
</dbReference>
<dbReference type="SUPFAM" id="SSF54292">
    <property type="entry name" value="2Fe-2S ferredoxin-like"/>
    <property type="match status" value="1"/>
</dbReference>
<keyword evidence="3" id="KW-1185">Reference proteome</keyword>